<organism evidence="1">
    <name type="scientific">marine sediment metagenome</name>
    <dbReference type="NCBI Taxonomy" id="412755"/>
    <lineage>
        <taxon>unclassified sequences</taxon>
        <taxon>metagenomes</taxon>
        <taxon>ecological metagenomes</taxon>
    </lineage>
</organism>
<comment type="caution">
    <text evidence="1">The sequence shown here is derived from an EMBL/GenBank/DDBJ whole genome shotgun (WGS) entry which is preliminary data.</text>
</comment>
<gene>
    <name evidence="1" type="ORF">S06H3_66536</name>
</gene>
<protein>
    <submittedName>
        <fullName evidence="1">Uncharacterized protein</fullName>
    </submittedName>
</protein>
<sequence>NFEENGEISKKFKTEIELLVENKNKYIFLSAKAKIFLEKYLEKNIGSILKSVDSK</sequence>
<dbReference type="EMBL" id="BARV01045408">
    <property type="protein sequence ID" value="GAI68578.1"/>
    <property type="molecule type" value="Genomic_DNA"/>
</dbReference>
<proteinExistence type="predicted"/>
<evidence type="ECO:0000313" key="1">
    <source>
        <dbReference type="EMBL" id="GAI68578.1"/>
    </source>
</evidence>
<name>X1QK17_9ZZZZ</name>
<reference evidence="1" key="1">
    <citation type="journal article" date="2014" name="Front. Microbiol.">
        <title>High frequency of phylogenetically diverse reductive dehalogenase-homologous genes in deep subseafloor sedimentary metagenomes.</title>
        <authorList>
            <person name="Kawai M."/>
            <person name="Futagami T."/>
            <person name="Toyoda A."/>
            <person name="Takaki Y."/>
            <person name="Nishi S."/>
            <person name="Hori S."/>
            <person name="Arai W."/>
            <person name="Tsubouchi T."/>
            <person name="Morono Y."/>
            <person name="Uchiyama I."/>
            <person name="Ito T."/>
            <person name="Fujiyama A."/>
            <person name="Inagaki F."/>
            <person name="Takami H."/>
        </authorList>
    </citation>
    <scope>NUCLEOTIDE SEQUENCE</scope>
    <source>
        <strain evidence="1">Expedition CK06-06</strain>
    </source>
</reference>
<dbReference type="AlphaFoldDB" id="X1QK17"/>
<feature type="non-terminal residue" evidence="1">
    <location>
        <position position="55"/>
    </location>
</feature>
<feature type="non-terminal residue" evidence="1">
    <location>
        <position position="1"/>
    </location>
</feature>
<accession>X1QK17</accession>